<dbReference type="InterPro" id="IPR011006">
    <property type="entry name" value="CheY-like_superfamily"/>
</dbReference>
<dbReference type="Pfam" id="PF00563">
    <property type="entry name" value="EAL"/>
    <property type="match status" value="1"/>
</dbReference>
<dbReference type="PANTHER" id="PTHR33121">
    <property type="entry name" value="CYCLIC DI-GMP PHOSPHODIESTERASE PDEF"/>
    <property type="match status" value="1"/>
</dbReference>
<dbReference type="PROSITE" id="PS50110">
    <property type="entry name" value="RESPONSE_REGULATORY"/>
    <property type="match status" value="1"/>
</dbReference>
<evidence type="ECO:0000259" key="2">
    <source>
        <dbReference type="PROSITE" id="PS50110"/>
    </source>
</evidence>
<feature type="domain" description="Response regulatory" evidence="2">
    <location>
        <begin position="2"/>
        <end position="124"/>
    </location>
</feature>
<name>A0ABY9TPZ8_9GAMM</name>
<dbReference type="InterPro" id="IPR001789">
    <property type="entry name" value="Sig_transdc_resp-reg_receiver"/>
</dbReference>
<evidence type="ECO:0000313" key="5">
    <source>
        <dbReference type="Proteomes" id="UP001248581"/>
    </source>
</evidence>
<dbReference type="PROSITE" id="PS50883">
    <property type="entry name" value="EAL"/>
    <property type="match status" value="1"/>
</dbReference>
<sequence>MKIFIIEVDDFQRKILHDMIASNCDGEVSAFSNVDDCIFELAMLKKEQVVIFSDINLPNQSGITLIREIQRFDNILGIIVISALDETVLDSISMLIKQIGATYSKVLQKPVKAEELKRLLSKLKGFASNPVNSTKGVMLTQEELVLANINNAYIPYFQPQIYIKTGEIRGFEILGRLVKDGEVIFPNRFIEQLLRYDMISDYTISILENSIKLLKSNGLEQYHLSLNVEYRSLMEVDFSERILNALQKCGYPAQKLTIEITESASSLSPNVLANITELKLHSISIAIDDFGFGGSGINELLNIPYSELKLDRSHIAMIKTNKKARAIVESMANMTSNLNLACVAEGIENIEQLESIKKMDIAIAQGFLYSKAIPAGEIKQKLASINSMFN</sequence>
<feature type="modified residue" description="4-aspartylphosphate" evidence="1">
    <location>
        <position position="54"/>
    </location>
</feature>
<dbReference type="GO" id="GO:0071111">
    <property type="term" value="F:cyclic-guanylate-specific phosphodiesterase activity"/>
    <property type="evidence" value="ECO:0007669"/>
    <property type="project" value="UniProtKB-EC"/>
</dbReference>
<organism evidence="4 5">
    <name type="scientific">Thalassotalea nanhaiensis</name>
    <dbReference type="NCBI Taxonomy" id="3065648"/>
    <lineage>
        <taxon>Bacteria</taxon>
        <taxon>Pseudomonadati</taxon>
        <taxon>Pseudomonadota</taxon>
        <taxon>Gammaproteobacteria</taxon>
        <taxon>Alteromonadales</taxon>
        <taxon>Colwelliaceae</taxon>
        <taxon>Thalassotalea</taxon>
    </lineage>
</organism>
<dbReference type="EMBL" id="CP134146">
    <property type="protein sequence ID" value="WNC69814.1"/>
    <property type="molecule type" value="Genomic_DNA"/>
</dbReference>
<keyword evidence="5" id="KW-1185">Reference proteome</keyword>
<keyword evidence="4" id="KW-0378">Hydrolase</keyword>
<dbReference type="EC" id="3.1.4.52" evidence="4"/>
<dbReference type="SMART" id="SM00052">
    <property type="entry name" value="EAL"/>
    <property type="match status" value="1"/>
</dbReference>
<proteinExistence type="predicted"/>
<dbReference type="CDD" id="cd01948">
    <property type="entry name" value="EAL"/>
    <property type="match status" value="1"/>
</dbReference>
<dbReference type="SUPFAM" id="SSF52172">
    <property type="entry name" value="CheY-like"/>
    <property type="match status" value="1"/>
</dbReference>
<dbReference type="InterPro" id="IPR035919">
    <property type="entry name" value="EAL_sf"/>
</dbReference>
<dbReference type="Pfam" id="PF00072">
    <property type="entry name" value="Response_reg"/>
    <property type="match status" value="1"/>
</dbReference>
<dbReference type="InterPro" id="IPR001633">
    <property type="entry name" value="EAL_dom"/>
</dbReference>
<evidence type="ECO:0000256" key="1">
    <source>
        <dbReference type="PROSITE-ProRule" id="PRU00169"/>
    </source>
</evidence>
<dbReference type="PANTHER" id="PTHR33121:SF71">
    <property type="entry name" value="OXYGEN SENSOR PROTEIN DOSP"/>
    <property type="match status" value="1"/>
</dbReference>
<accession>A0ABY9TPZ8</accession>
<feature type="domain" description="EAL" evidence="3">
    <location>
        <begin position="137"/>
        <end position="386"/>
    </location>
</feature>
<reference evidence="5" key="1">
    <citation type="submission" date="2023-09" db="EMBL/GenBank/DDBJ databases">
        <authorList>
            <person name="Li S."/>
            <person name="Li X."/>
            <person name="Zhang C."/>
            <person name="Zhao Z."/>
        </authorList>
    </citation>
    <scope>NUCLEOTIDE SEQUENCE [LARGE SCALE GENOMIC DNA]</scope>
    <source>
        <strain evidence="5">SQ345</strain>
    </source>
</reference>
<dbReference type="Proteomes" id="UP001248581">
    <property type="component" value="Chromosome"/>
</dbReference>
<evidence type="ECO:0000313" key="4">
    <source>
        <dbReference type="EMBL" id="WNC69814.1"/>
    </source>
</evidence>
<keyword evidence="1" id="KW-0597">Phosphoprotein</keyword>
<evidence type="ECO:0000259" key="3">
    <source>
        <dbReference type="PROSITE" id="PS50883"/>
    </source>
</evidence>
<dbReference type="SUPFAM" id="SSF141868">
    <property type="entry name" value="EAL domain-like"/>
    <property type="match status" value="1"/>
</dbReference>
<dbReference type="Gene3D" id="3.40.50.2300">
    <property type="match status" value="1"/>
</dbReference>
<dbReference type="InterPro" id="IPR050706">
    <property type="entry name" value="Cyclic-di-GMP_PDE-like"/>
</dbReference>
<dbReference type="SMART" id="SM00448">
    <property type="entry name" value="REC"/>
    <property type="match status" value="1"/>
</dbReference>
<dbReference type="RefSeq" id="WP_348388956.1">
    <property type="nucleotide sequence ID" value="NZ_CP134146.1"/>
</dbReference>
<gene>
    <name evidence="4" type="ORF">RI845_06650</name>
</gene>
<protein>
    <submittedName>
        <fullName evidence="4">EAL domain-containing response regulator</fullName>
        <ecNumber evidence="4">3.1.4.52</ecNumber>
    </submittedName>
</protein>
<dbReference type="Gene3D" id="3.20.20.450">
    <property type="entry name" value="EAL domain"/>
    <property type="match status" value="1"/>
</dbReference>